<evidence type="ECO:0000313" key="3">
    <source>
        <dbReference type="EMBL" id="SEM74087.1"/>
    </source>
</evidence>
<sequence length="391" mass="41262">MLLRRIAVASAVLTSAACAPLQKGTKAAPAEPVRITNQIPFDISVCQTPPAGQMPTPTDPNILVGALMATRPYVMECLVAPPSRGAEQTSRVTLKARATEQETQHTLTGVNLTPEGEACVRKAVEAAVPLKVLPKGSAPVSAEVEFLHEQGRSLSVTFGTNVPSDYSGAVRLGQPQWCDCYAPYATQVPPTLEATVQLVKNQATPGPITFAPTGSPEGEALAACLQQKLAAVPVAPSAEDVKFVRTFHHFNARATAPAPALAPQYRFFQGELVRNQRIAEATLASGVRASASSAYDAVVLQQQKAKGKKPLPEQATRCAELTAADAKWVSALAAQLQAEQQSLATVQELKAQEASWAPAEASLQEAVAATQKDHANAQQQLEADQKGCPKP</sequence>
<dbReference type="AlphaFoldDB" id="A0A1H8AX53"/>
<organism evidence="3 4">
    <name type="scientific">Stigmatella aurantiaca</name>
    <dbReference type="NCBI Taxonomy" id="41"/>
    <lineage>
        <taxon>Bacteria</taxon>
        <taxon>Pseudomonadati</taxon>
        <taxon>Myxococcota</taxon>
        <taxon>Myxococcia</taxon>
        <taxon>Myxococcales</taxon>
        <taxon>Cystobacterineae</taxon>
        <taxon>Archangiaceae</taxon>
        <taxon>Stigmatella</taxon>
    </lineage>
</organism>
<evidence type="ECO:0000313" key="4">
    <source>
        <dbReference type="Proteomes" id="UP000182719"/>
    </source>
</evidence>
<evidence type="ECO:0000256" key="2">
    <source>
        <dbReference type="SAM" id="SignalP"/>
    </source>
</evidence>
<keyword evidence="2" id="KW-0732">Signal</keyword>
<dbReference type="Proteomes" id="UP000182719">
    <property type="component" value="Unassembled WGS sequence"/>
</dbReference>
<evidence type="ECO:0000256" key="1">
    <source>
        <dbReference type="SAM" id="MobiDB-lite"/>
    </source>
</evidence>
<dbReference type="OrthoDB" id="5524969at2"/>
<name>A0A1H8AX53_STIAU</name>
<protein>
    <recommendedName>
        <fullName evidence="5">Lipoprotein</fullName>
    </recommendedName>
</protein>
<feature type="region of interest" description="Disordered" evidence="1">
    <location>
        <begin position="360"/>
        <end position="391"/>
    </location>
</feature>
<keyword evidence="4" id="KW-1185">Reference proteome</keyword>
<feature type="chain" id="PRO_5010282021" description="Lipoprotein" evidence="2">
    <location>
        <begin position="20"/>
        <end position="391"/>
    </location>
</feature>
<dbReference type="PROSITE" id="PS51257">
    <property type="entry name" value="PROKAR_LIPOPROTEIN"/>
    <property type="match status" value="1"/>
</dbReference>
<gene>
    <name evidence="3" type="ORF">SAMN05444354_12249</name>
</gene>
<accession>A0A1H8AX53</accession>
<dbReference type="RefSeq" id="WP_075010079.1">
    <property type="nucleotide sequence ID" value="NZ_FOAP01000022.1"/>
</dbReference>
<reference evidence="4" key="1">
    <citation type="submission" date="2016-10" db="EMBL/GenBank/DDBJ databases">
        <authorList>
            <person name="Varghese N."/>
            <person name="Submissions S."/>
        </authorList>
    </citation>
    <scope>NUCLEOTIDE SEQUENCE [LARGE SCALE GENOMIC DNA]</scope>
    <source>
        <strain evidence="4">DSM 17044</strain>
    </source>
</reference>
<dbReference type="EMBL" id="FOAP01000022">
    <property type="protein sequence ID" value="SEM74087.1"/>
    <property type="molecule type" value="Genomic_DNA"/>
</dbReference>
<feature type="signal peptide" evidence="2">
    <location>
        <begin position="1"/>
        <end position="19"/>
    </location>
</feature>
<evidence type="ECO:0008006" key="5">
    <source>
        <dbReference type="Google" id="ProtNLM"/>
    </source>
</evidence>
<proteinExistence type="predicted"/>